<dbReference type="AlphaFoldDB" id="A0A126QKC3"/>
<dbReference type="RefSeq" id="WP_066801047.1">
    <property type="nucleotide sequence ID" value="NZ_CP014206.1"/>
</dbReference>
<dbReference type="Gene3D" id="3.30.450.20">
    <property type="entry name" value="PAS domain"/>
    <property type="match status" value="1"/>
</dbReference>
<dbReference type="EMBL" id="CP014206">
    <property type="protein sequence ID" value="AMK10492.1"/>
    <property type="molecule type" value="Genomic_DNA"/>
</dbReference>
<dbReference type="EMBL" id="SOBK01000004">
    <property type="protein sequence ID" value="TDT89109.1"/>
    <property type="molecule type" value="Genomic_DNA"/>
</dbReference>
<protein>
    <submittedName>
        <fullName evidence="8">Two-component system NarL family sensor kinase</fullName>
    </submittedName>
</protein>
<evidence type="ECO:0000256" key="4">
    <source>
        <dbReference type="ARBA" id="ARBA00022989"/>
    </source>
</evidence>
<keyword evidence="9" id="KW-1185">Reference proteome</keyword>
<evidence type="ECO:0000256" key="1">
    <source>
        <dbReference type="ARBA" id="ARBA00004651"/>
    </source>
</evidence>
<gene>
    <name evidence="7" type="ORF">AWY79_04850</name>
    <name evidence="8" type="ORF">EDC59_104102</name>
</gene>
<dbReference type="GO" id="GO:0005886">
    <property type="term" value="C:plasma membrane"/>
    <property type="evidence" value="ECO:0007669"/>
    <property type="project" value="UniProtKB-SubCell"/>
</dbReference>
<dbReference type="GO" id="GO:0016301">
    <property type="term" value="F:kinase activity"/>
    <property type="evidence" value="ECO:0007669"/>
    <property type="project" value="UniProtKB-KW"/>
</dbReference>
<evidence type="ECO:0000313" key="7">
    <source>
        <dbReference type="EMBL" id="AMK10492.1"/>
    </source>
</evidence>
<evidence type="ECO:0000256" key="2">
    <source>
        <dbReference type="ARBA" id="ARBA00022475"/>
    </source>
</evidence>
<proteinExistence type="predicted"/>
<keyword evidence="2" id="KW-1003">Cell membrane</keyword>
<sequence>MLRWTGVILAVWLAAIPAFSAEKPPRPKAVRSDIQLAVQVAASGLGGLVAGVEGREERLRLIRGYVAKARFFPDGEGYFFVYDLEGICVAHGVQPELVGRSLINLKDASGFSVIRALVEVGRKGGGYIEYAWPKPGSEGDFDKIGYVEAIPGTDYIIGSGLYFVDLR</sequence>
<keyword evidence="8" id="KW-0418">Kinase</keyword>
<evidence type="ECO:0000256" key="5">
    <source>
        <dbReference type="ARBA" id="ARBA00023136"/>
    </source>
</evidence>
<evidence type="ECO:0000256" key="3">
    <source>
        <dbReference type="ARBA" id="ARBA00022692"/>
    </source>
</evidence>
<name>A0A126QKC3_9BACT</name>
<reference evidence="8 10" key="2">
    <citation type="submission" date="2019-03" db="EMBL/GenBank/DDBJ databases">
        <title>Genomic Encyclopedia of Type Strains, Phase IV (KMG-IV): sequencing the most valuable type-strain genomes for metagenomic binning, comparative biology and taxonomic classification.</title>
        <authorList>
            <person name="Goeker M."/>
        </authorList>
    </citation>
    <scope>NUCLEOTIDE SEQUENCE [LARGE SCALE GENOMIC DNA]</scope>
    <source>
        <strain evidence="8 10">DSM 101483</strain>
    </source>
</reference>
<evidence type="ECO:0000313" key="8">
    <source>
        <dbReference type="EMBL" id="TDT89109.1"/>
    </source>
</evidence>
<evidence type="ECO:0000313" key="9">
    <source>
        <dbReference type="Proteomes" id="UP000055611"/>
    </source>
</evidence>
<keyword evidence="3" id="KW-0812">Transmembrane</keyword>
<evidence type="ECO:0000313" key="10">
    <source>
        <dbReference type="Proteomes" id="UP000295506"/>
    </source>
</evidence>
<evidence type="ECO:0000259" key="6">
    <source>
        <dbReference type="SMART" id="SM01049"/>
    </source>
</evidence>
<dbReference type="Proteomes" id="UP000055611">
    <property type="component" value="Chromosome"/>
</dbReference>
<dbReference type="KEGG" id="dej:AWY79_04850"/>
<dbReference type="Proteomes" id="UP000295506">
    <property type="component" value="Unassembled WGS sequence"/>
</dbReference>
<organism evidence="8 10">
    <name type="scientific">Pseudodesulfovibrio indicus</name>
    <dbReference type="NCBI Taxonomy" id="1716143"/>
    <lineage>
        <taxon>Bacteria</taxon>
        <taxon>Pseudomonadati</taxon>
        <taxon>Thermodesulfobacteriota</taxon>
        <taxon>Desulfovibrionia</taxon>
        <taxon>Desulfovibrionales</taxon>
        <taxon>Desulfovibrionaceae</taxon>
    </lineage>
</organism>
<keyword evidence="8" id="KW-0808">Transferase</keyword>
<dbReference type="SMART" id="SM01049">
    <property type="entry name" value="Cache_2"/>
    <property type="match status" value="1"/>
</dbReference>
<reference evidence="7 9" key="1">
    <citation type="journal article" date="2016" name="Front. Microbiol.">
        <title>Genome Sequence of the Piezophilic, Mesophilic Sulfate-Reducing Bacterium Desulfovibrio indicus J2T.</title>
        <authorList>
            <person name="Cao J."/>
            <person name="Maignien L."/>
            <person name="Shao Z."/>
            <person name="Alain K."/>
            <person name="Jebbar M."/>
        </authorList>
    </citation>
    <scope>NUCLEOTIDE SEQUENCE [LARGE SCALE GENOMIC DNA]</scope>
    <source>
        <strain evidence="7 9">J2</strain>
    </source>
</reference>
<dbReference type="InterPro" id="IPR033480">
    <property type="entry name" value="sCache_2"/>
</dbReference>
<keyword evidence="5" id="KW-0472">Membrane</keyword>
<accession>A0A126QKC3</accession>
<dbReference type="OrthoDB" id="9787709at2"/>
<keyword evidence="4" id="KW-1133">Transmembrane helix</keyword>
<dbReference type="Pfam" id="PF17200">
    <property type="entry name" value="sCache_2"/>
    <property type="match status" value="1"/>
</dbReference>
<feature type="domain" description="Single Cache" evidence="6">
    <location>
        <begin position="31"/>
        <end position="115"/>
    </location>
</feature>
<comment type="subcellular location">
    <subcellularLocation>
        <location evidence="1">Cell membrane</location>
        <topology evidence="1">Multi-pass membrane protein</topology>
    </subcellularLocation>
</comment>